<dbReference type="OrthoDB" id="191651at2759"/>
<evidence type="ECO:0000313" key="3">
    <source>
        <dbReference type="Proteomes" id="UP000054559"/>
    </source>
</evidence>
<feature type="compositionally biased region" description="Basic residues" evidence="1">
    <location>
        <begin position="37"/>
        <end position="47"/>
    </location>
</feature>
<feature type="compositionally biased region" description="Basic and acidic residues" evidence="1">
    <location>
        <begin position="1"/>
        <end position="12"/>
    </location>
</feature>
<evidence type="ECO:0000313" key="2">
    <source>
        <dbReference type="EMBL" id="KMU76439.1"/>
    </source>
</evidence>
<dbReference type="EMBL" id="DS268120">
    <property type="protein sequence ID" value="KMU76439.1"/>
    <property type="molecule type" value="Genomic_DNA"/>
</dbReference>
<organism evidence="2 3">
    <name type="scientific">Coccidioides immitis RMSCC 3703</name>
    <dbReference type="NCBI Taxonomy" id="454286"/>
    <lineage>
        <taxon>Eukaryota</taxon>
        <taxon>Fungi</taxon>
        <taxon>Dikarya</taxon>
        <taxon>Ascomycota</taxon>
        <taxon>Pezizomycotina</taxon>
        <taxon>Eurotiomycetes</taxon>
        <taxon>Eurotiomycetidae</taxon>
        <taxon>Onygenales</taxon>
        <taxon>Onygenaceae</taxon>
        <taxon>Coccidioides</taxon>
    </lineage>
</organism>
<feature type="region of interest" description="Disordered" evidence="1">
    <location>
        <begin position="1"/>
        <end position="47"/>
    </location>
</feature>
<name>A0A0J8QU71_COCIT</name>
<evidence type="ECO:0000256" key="1">
    <source>
        <dbReference type="SAM" id="MobiDB-lite"/>
    </source>
</evidence>
<sequence length="47" mass="5107">MSEYWKSTREAPNEDGPGASTIAEAGSAGDPTSPIIFKKRKPKQSKR</sequence>
<gene>
    <name evidence="2" type="ORF">CISG_01172</name>
</gene>
<accession>A0A0J8QU71</accession>
<dbReference type="AlphaFoldDB" id="A0A0J8QU71"/>
<protein>
    <submittedName>
        <fullName evidence="2">Uncharacterized protein</fullName>
    </submittedName>
</protein>
<dbReference type="STRING" id="454286.A0A0J8QU71"/>
<reference evidence="3" key="1">
    <citation type="journal article" date="2010" name="Genome Res.">
        <title>Population genomic sequencing of Coccidioides fungi reveals recent hybridization and transposon control.</title>
        <authorList>
            <person name="Neafsey D.E."/>
            <person name="Barker B.M."/>
            <person name="Sharpton T.J."/>
            <person name="Stajich J.E."/>
            <person name="Park D.J."/>
            <person name="Whiston E."/>
            <person name="Hung C.-Y."/>
            <person name="McMahan C."/>
            <person name="White J."/>
            <person name="Sykes S."/>
            <person name="Heiman D."/>
            <person name="Young S."/>
            <person name="Zeng Q."/>
            <person name="Abouelleil A."/>
            <person name="Aftuck L."/>
            <person name="Bessette D."/>
            <person name="Brown A."/>
            <person name="FitzGerald M."/>
            <person name="Lui A."/>
            <person name="Macdonald J.P."/>
            <person name="Priest M."/>
            <person name="Orbach M.J."/>
            <person name="Galgiani J.N."/>
            <person name="Kirkland T.N."/>
            <person name="Cole G.T."/>
            <person name="Birren B.W."/>
            <person name="Henn M.R."/>
            <person name="Taylor J.W."/>
            <person name="Rounsley S.D."/>
        </authorList>
    </citation>
    <scope>NUCLEOTIDE SEQUENCE [LARGE SCALE GENOMIC DNA]</scope>
    <source>
        <strain evidence="3">RMSCC 3703</strain>
    </source>
</reference>
<dbReference type="Proteomes" id="UP000054559">
    <property type="component" value="Unassembled WGS sequence"/>
</dbReference>
<proteinExistence type="predicted"/>